<dbReference type="EMBL" id="JAWQEG010004066">
    <property type="protein sequence ID" value="KAK3863166.1"/>
    <property type="molecule type" value="Genomic_DNA"/>
</dbReference>
<dbReference type="AlphaFoldDB" id="A0AAE1K1R0"/>
<dbReference type="GO" id="GO:0097196">
    <property type="term" value="C:Shu complex"/>
    <property type="evidence" value="ECO:0007669"/>
    <property type="project" value="TreeGrafter"/>
</dbReference>
<evidence type="ECO:0000313" key="1">
    <source>
        <dbReference type="EMBL" id="KAK3863166.1"/>
    </source>
</evidence>
<proteinExistence type="predicted"/>
<dbReference type="PANTHER" id="PTHR28653">
    <property type="match status" value="1"/>
</dbReference>
<sequence length="276" mass="30489">MEGMFPVRWSLGKTAGYRSTRFTTTPSTLIIGPPRCVKTSLLVQAAVTEAVGDGQVLYIAPKKLLHLPVSVHGMAPPTPRTMQGIKFLYAQETKELISYLASLHMIPAGDRPSLIVIDDLHVYSLSSNCGDTATQMMNVARILSLAQESAEFCSSTTDTSVGRQCCLLAAWTQDNSSYIKPKELQELATSFCHHVWSVHPKCKTASSEKREYTLVEEENGNLCTISFSSRHDSLPTEHLLLHQVSLQSLMETSRTEDCSVTICNTKQEDDCDRKSS</sequence>
<evidence type="ECO:0000313" key="2">
    <source>
        <dbReference type="Proteomes" id="UP001286313"/>
    </source>
</evidence>
<accession>A0AAE1K1R0</accession>
<dbReference type="Proteomes" id="UP001286313">
    <property type="component" value="Unassembled WGS sequence"/>
</dbReference>
<comment type="caution">
    <text evidence="1">The sequence shown here is derived from an EMBL/GenBank/DDBJ whole genome shotgun (WGS) entry which is preliminary data.</text>
</comment>
<organism evidence="1 2">
    <name type="scientific">Petrolisthes cinctipes</name>
    <name type="common">Flat porcelain crab</name>
    <dbReference type="NCBI Taxonomy" id="88211"/>
    <lineage>
        <taxon>Eukaryota</taxon>
        <taxon>Metazoa</taxon>
        <taxon>Ecdysozoa</taxon>
        <taxon>Arthropoda</taxon>
        <taxon>Crustacea</taxon>
        <taxon>Multicrustacea</taxon>
        <taxon>Malacostraca</taxon>
        <taxon>Eumalacostraca</taxon>
        <taxon>Eucarida</taxon>
        <taxon>Decapoda</taxon>
        <taxon>Pleocyemata</taxon>
        <taxon>Anomura</taxon>
        <taxon>Galatheoidea</taxon>
        <taxon>Porcellanidae</taxon>
        <taxon>Petrolisthes</taxon>
    </lineage>
</organism>
<dbReference type="Gene3D" id="3.40.50.300">
    <property type="entry name" value="P-loop containing nucleotide triphosphate hydrolases"/>
    <property type="match status" value="1"/>
</dbReference>
<keyword evidence="2" id="KW-1185">Reference proteome</keyword>
<gene>
    <name evidence="1" type="ORF">Pcinc_031019</name>
</gene>
<dbReference type="PANTHER" id="PTHR28653:SF1">
    <property type="entry name" value="ATPASE SWSAP1"/>
    <property type="match status" value="1"/>
</dbReference>
<dbReference type="SUPFAM" id="SSF52540">
    <property type="entry name" value="P-loop containing nucleoside triphosphate hydrolases"/>
    <property type="match status" value="1"/>
</dbReference>
<dbReference type="GO" id="GO:0003697">
    <property type="term" value="F:single-stranded DNA binding"/>
    <property type="evidence" value="ECO:0007669"/>
    <property type="project" value="TreeGrafter"/>
</dbReference>
<reference evidence="1" key="1">
    <citation type="submission" date="2023-10" db="EMBL/GenBank/DDBJ databases">
        <title>Genome assemblies of two species of porcelain crab, Petrolisthes cinctipes and Petrolisthes manimaculis (Anomura: Porcellanidae).</title>
        <authorList>
            <person name="Angst P."/>
        </authorList>
    </citation>
    <scope>NUCLEOTIDE SEQUENCE</scope>
    <source>
        <strain evidence="1">PB745_01</strain>
        <tissue evidence="1">Gill</tissue>
    </source>
</reference>
<dbReference type="InterPro" id="IPR027417">
    <property type="entry name" value="P-loop_NTPase"/>
</dbReference>
<protein>
    <submittedName>
        <fullName evidence="1">Uncharacterized protein</fullName>
    </submittedName>
</protein>
<name>A0AAE1K1R0_PETCI</name>
<dbReference type="GO" id="GO:0000724">
    <property type="term" value="P:double-strand break repair via homologous recombination"/>
    <property type="evidence" value="ECO:0007669"/>
    <property type="project" value="TreeGrafter"/>
</dbReference>